<dbReference type="EMBL" id="JARQWQ010000002">
    <property type="protein sequence ID" value="KAK2573888.1"/>
    <property type="molecule type" value="Genomic_DNA"/>
</dbReference>
<dbReference type="AlphaFoldDB" id="A0AAD9VGN8"/>
<accession>A0AAD9VGN8</accession>
<proteinExistence type="predicted"/>
<gene>
    <name evidence="1" type="ORF">P5673_001595</name>
</gene>
<name>A0AAD9VGN8_ACRCE</name>
<sequence>MSHPKAINTIRFQKRRYRKRETMVSSLVAVDLKSVSSVDLSNIRAGSGRRARKSSPPKKFGIRALCQNFEKVIFRPLGELSCISFCPITEKEKVPTLTMKPLVKEKVELTGAESSKVLQKRVLSFS</sequence>
<keyword evidence="2" id="KW-1185">Reference proteome</keyword>
<dbReference type="Proteomes" id="UP001249851">
    <property type="component" value="Unassembled WGS sequence"/>
</dbReference>
<reference evidence="1" key="2">
    <citation type="journal article" date="2023" name="Science">
        <title>Genomic signatures of disease resistance in endangered staghorn corals.</title>
        <authorList>
            <person name="Vollmer S.V."/>
            <person name="Selwyn J.D."/>
            <person name="Despard B.A."/>
            <person name="Roesel C.L."/>
        </authorList>
    </citation>
    <scope>NUCLEOTIDE SEQUENCE</scope>
    <source>
        <strain evidence="1">K2</strain>
    </source>
</reference>
<protein>
    <submittedName>
        <fullName evidence="1">Uncharacterized protein</fullName>
    </submittedName>
</protein>
<organism evidence="1 2">
    <name type="scientific">Acropora cervicornis</name>
    <name type="common">Staghorn coral</name>
    <dbReference type="NCBI Taxonomy" id="6130"/>
    <lineage>
        <taxon>Eukaryota</taxon>
        <taxon>Metazoa</taxon>
        <taxon>Cnidaria</taxon>
        <taxon>Anthozoa</taxon>
        <taxon>Hexacorallia</taxon>
        <taxon>Scleractinia</taxon>
        <taxon>Astrocoeniina</taxon>
        <taxon>Acroporidae</taxon>
        <taxon>Acropora</taxon>
    </lineage>
</organism>
<reference evidence="1" key="1">
    <citation type="journal article" date="2023" name="G3 (Bethesda)">
        <title>Whole genome assembly and annotation of the endangered Caribbean coral Acropora cervicornis.</title>
        <authorList>
            <person name="Selwyn J.D."/>
            <person name="Vollmer S.V."/>
        </authorList>
    </citation>
    <scope>NUCLEOTIDE SEQUENCE</scope>
    <source>
        <strain evidence="1">K2</strain>
    </source>
</reference>
<comment type="caution">
    <text evidence="1">The sequence shown here is derived from an EMBL/GenBank/DDBJ whole genome shotgun (WGS) entry which is preliminary data.</text>
</comment>
<evidence type="ECO:0000313" key="2">
    <source>
        <dbReference type="Proteomes" id="UP001249851"/>
    </source>
</evidence>
<evidence type="ECO:0000313" key="1">
    <source>
        <dbReference type="EMBL" id="KAK2573888.1"/>
    </source>
</evidence>